<evidence type="ECO:0008006" key="4">
    <source>
        <dbReference type="Google" id="ProtNLM"/>
    </source>
</evidence>
<dbReference type="AlphaFoldDB" id="A0A364XW61"/>
<keyword evidence="1" id="KW-0732">Signal</keyword>
<dbReference type="EMBL" id="QMFY01000018">
    <property type="protein sequence ID" value="RAV98371.1"/>
    <property type="molecule type" value="Genomic_DNA"/>
</dbReference>
<dbReference type="Proteomes" id="UP000251889">
    <property type="component" value="Unassembled WGS sequence"/>
</dbReference>
<sequence length="262" mass="29253">MKIIVLLFLVSVSSSLYAQNFEGIVKVADRVQVGSAEETQAMEERVKGPLRKEIAKKKKKLNSKSLTPAQRASLAAEIKSQEETISLPLMSNIVEVCVKNRNFCLKFRNGTSANLMLDSASKVYDISHNRKTFQVDDTKPFSTFGNAPEVIKTSEMATFMNTSCVKYVVKSTDQEKKAVGTFWVAPDIKDVEWKYVLMFEDEDSTLFSQIVGLPLKVEVISGNVAFFKDVLSIERIAVADSNFEIPAGYQEILPTADTKKEK</sequence>
<name>A0A364XW61_9BACT</name>
<comment type="caution">
    <text evidence="2">The sequence shown here is derived from an EMBL/GenBank/DDBJ whole genome shotgun (WGS) entry which is preliminary data.</text>
</comment>
<gene>
    <name evidence="2" type="ORF">DQQ10_23870</name>
</gene>
<evidence type="ECO:0000256" key="1">
    <source>
        <dbReference type="SAM" id="SignalP"/>
    </source>
</evidence>
<organism evidence="2 3">
    <name type="scientific">Pseudochryseolinea flava</name>
    <dbReference type="NCBI Taxonomy" id="2059302"/>
    <lineage>
        <taxon>Bacteria</taxon>
        <taxon>Pseudomonadati</taxon>
        <taxon>Bacteroidota</taxon>
        <taxon>Cytophagia</taxon>
        <taxon>Cytophagales</taxon>
        <taxon>Fulvivirgaceae</taxon>
        <taxon>Pseudochryseolinea</taxon>
    </lineage>
</organism>
<accession>A0A364XW61</accession>
<evidence type="ECO:0000313" key="2">
    <source>
        <dbReference type="EMBL" id="RAV98371.1"/>
    </source>
</evidence>
<proteinExistence type="predicted"/>
<feature type="signal peptide" evidence="1">
    <location>
        <begin position="1"/>
        <end position="18"/>
    </location>
</feature>
<evidence type="ECO:0000313" key="3">
    <source>
        <dbReference type="Proteomes" id="UP000251889"/>
    </source>
</evidence>
<reference evidence="2 3" key="1">
    <citation type="submission" date="2018-06" db="EMBL/GenBank/DDBJ databases">
        <title>Chryseolinea flavus sp. nov., a member of the phylum Bacteroidetes isolated from soil.</title>
        <authorList>
            <person name="Li Y."/>
            <person name="Wang J."/>
        </authorList>
    </citation>
    <scope>NUCLEOTIDE SEQUENCE [LARGE SCALE GENOMIC DNA]</scope>
    <source>
        <strain evidence="2 3">SDU1-6</strain>
    </source>
</reference>
<dbReference type="RefSeq" id="WP_112749456.1">
    <property type="nucleotide sequence ID" value="NZ_QMFY01000018.1"/>
</dbReference>
<feature type="chain" id="PRO_5017001390" description="DUF4412 domain-containing protein" evidence="1">
    <location>
        <begin position="19"/>
        <end position="262"/>
    </location>
</feature>
<protein>
    <recommendedName>
        <fullName evidence="4">DUF4412 domain-containing protein</fullName>
    </recommendedName>
</protein>
<keyword evidence="3" id="KW-1185">Reference proteome</keyword>